<evidence type="ECO:0000313" key="11">
    <source>
        <dbReference type="EMBL" id="QXN75347.1"/>
    </source>
</evidence>
<evidence type="ECO:0000259" key="10">
    <source>
        <dbReference type="PROSITE" id="PS50522"/>
    </source>
</evidence>
<evidence type="ECO:0000256" key="9">
    <source>
        <dbReference type="PIRSR" id="PIRSR605093-1"/>
    </source>
</evidence>
<keyword evidence="4" id="KW-0548">Nucleotidyltransferase</keyword>
<keyword evidence="5" id="KW-0547">Nucleotide-binding</keyword>
<evidence type="ECO:0000256" key="8">
    <source>
        <dbReference type="ARBA" id="ARBA00048744"/>
    </source>
</evidence>
<dbReference type="Pfam" id="PF03431">
    <property type="entry name" value="RNA_replicase_B"/>
    <property type="match status" value="1"/>
</dbReference>
<reference evidence="11" key="1">
    <citation type="submission" date="2021-02" db="EMBL/GenBank/DDBJ databases">
        <title>The hidden world within plants: metatranscriptomics unveil the complexity of wood microbiomes in grapevine.</title>
        <authorList>
            <person name="Nerva L."/>
            <person name="Garcia J.F."/>
            <person name="Favaretto F."/>
            <person name="Giudice G."/>
            <person name="Moffa L."/>
            <person name="Dario C."/>
            <person name="Riccardo V."/>
            <person name="Gambino G."/>
            <person name="Chitarra W."/>
        </authorList>
    </citation>
    <scope>NUCLEOTIDE SEQUENCE</scope>
</reference>
<dbReference type="GO" id="GO:0000166">
    <property type="term" value="F:nucleotide binding"/>
    <property type="evidence" value="ECO:0007669"/>
    <property type="project" value="UniProtKB-KW"/>
</dbReference>
<name>A0A8F5MJB8_9VIRU</name>
<dbReference type="EMBL" id="MW648446">
    <property type="protein sequence ID" value="QXN75347.1"/>
    <property type="molecule type" value="Genomic_RNA"/>
</dbReference>
<evidence type="ECO:0000256" key="5">
    <source>
        <dbReference type="ARBA" id="ARBA00022741"/>
    </source>
</evidence>
<evidence type="ECO:0000256" key="7">
    <source>
        <dbReference type="ARBA" id="ARBA00030248"/>
    </source>
</evidence>
<proteinExistence type="predicted"/>
<evidence type="ECO:0000256" key="2">
    <source>
        <dbReference type="ARBA" id="ARBA00022484"/>
    </source>
</evidence>
<comment type="catalytic activity">
    <reaction evidence="8">
        <text>RNA(n) + a ribonucleoside 5'-triphosphate = RNA(n+1) + diphosphate</text>
        <dbReference type="Rhea" id="RHEA:21248"/>
        <dbReference type="Rhea" id="RHEA-COMP:14527"/>
        <dbReference type="Rhea" id="RHEA-COMP:17342"/>
        <dbReference type="ChEBI" id="CHEBI:33019"/>
        <dbReference type="ChEBI" id="CHEBI:61557"/>
        <dbReference type="ChEBI" id="CHEBI:140395"/>
        <dbReference type="EC" id="2.7.7.48"/>
    </reaction>
</comment>
<feature type="binding site" evidence="9">
    <location>
        <position position="336"/>
    </location>
    <ligand>
        <name>Mg(2+)</name>
        <dbReference type="ChEBI" id="CHEBI:18420"/>
        <label>2</label>
    </ligand>
</feature>
<keyword evidence="6" id="KW-0693">Viral RNA replication</keyword>
<protein>
    <recommendedName>
        <fullName evidence="1">RNA-directed RNA polymerase</fullName>
        <ecNumber evidence="1">2.7.7.48</ecNumber>
    </recommendedName>
    <alternativeName>
        <fullName evidence="7">RNA replicase beta chain</fullName>
    </alternativeName>
</protein>
<dbReference type="EC" id="2.7.7.48" evidence="1"/>
<dbReference type="PROSITE" id="PS50522">
    <property type="entry name" value="RDRP_PHAGE"/>
    <property type="match status" value="1"/>
</dbReference>
<keyword evidence="9" id="KW-0479">Metal-binding</keyword>
<evidence type="ECO:0000256" key="6">
    <source>
        <dbReference type="ARBA" id="ARBA00022953"/>
    </source>
</evidence>
<keyword evidence="9" id="KW-0460">Magnesium</keyword>
<feature type="binding site" evidence="9">
    <location>
        <position position="252"/>
    </location>
    <ligand>
        <name>Mg(2+)</name>
        <dbReference type="ChEBI" id="CHEBI:18420"/>
        <label>2</label>
    </ligand>
</feature>
<dbReference type="GO" id="GO:0046872">
    <property type="term" value="F:metal ion binding"/>
    <property type="evidence" value="ECO:0007669"/>
    <property type="project" value="UniProtKB-KW"/>
</dbReference>
<evidence type="ECO:0000256" key="1">
    <source>
        <dbReference type="ARBA" id="ARBA00012494"/>
    </source>
</evidence>
<dbReference type="InterPro" id="IPR043502">
    <property type="entry name" value="DNA/RNA_pol_sf"/>
</dbReference>
<dbReference type="SUPFAM" id="SSF56672">
    <property type="entry name" value="DNA/RNA polymerases"/>
    <property type="match status" value="1"/>
</dbReference>
<evidence type="ECO:0000256" key="3">
    <source>
        <dbReference type="ARBA" id="ARBA00022679"/>
    </source>
</evidence>
<dbReference type="GO" id="GO:0003968">
    <property type="term" value="F:RNA-directed RNA polymerase activity"/>
    <property type="evidence" value="ECO:0007669"/>
    <property type="project" value="UniProtKB-KW"/>
</dbReference>
<feature type="domain" description="RdRp catalytic" evidence="10">
    <location>
        <begin position="237"/>
        <end position="367"/>
    </location>
</feature>
<feature type="binding site" evidence="9">
    <location>
        <position position="335"/>
    </location>
    <ligand>
        <name>Mg(2+)</name>
        <dbReference type="ChEBI" id="CHEBI:18420"/>
        <label>2</label>
    </ligand>
</feature>
<dbReference type="InterPro" id="IPR007096">
    <property type="entry name" value="RNA-dir_Rpol_cat_phage"/>
</dbReference>
<accession>A0A8F5MJB8</accession>
<sequence>MVDKRNRRQAPLCVNTAASEDLTEQFRERITQFVSCPKALHLKSEIFSKFVSADTDPADVRRERAISKWLSTERDNEATIERLLLTPEDFHILPWVTFGEFVSFCQDLIRKVIGDTAPVDALIGSFSGGASTSRARTESHPAGKYLGIAHITPRCRELFEEVILDEMPAWRGLWDQVSIIEVPGNVLFTVPKKTDIDRCACKEPDINMFVQKGIGNYFRKSLRAIGINLNDQSINRSFAREGSITGMLSTLDLSSASDSISSEVVSLLLPECWFTLLDSVRSPVTIIDGVEHSNQMFSSMGNGFTFELESLLFYALARTTAYFRGTPGVISVYGDDIICPSGIAQDLSEVLSYFGFQVNPDKSFSTGFFRESCGGHYLHGCDITPFYVKAPIKSLLDIIDVANKLRKWSSQEQPNILGYTIEVDHFVEDTWFWLKSKVPSLLWGGEDTSFKYRLVSDDIGAYRVSQETKSRSTGDGGYLHWLNATWARTNTPEDGVVTSKMTTSRERYRLRPVREATVPRLQHYFYKETVVMPSKTDIVSV</sequence>
<comment type="cofactor">
    <cofactor evidence="9">
        <name>Mg(2+)</name>
        <dbReference type="ChEBI" id="CHEBI:18420"/>
    </cofactor>
    <text evidence="9">Binds 2 Mg(2+) per subunit.</text>
</comment>
<dbReference type="GO" id="GO:0039694">
    <property type="term" value="P:viral RNA genome replication"/>
    <property type="evidence" value="ECO:0007669"/>
    <property type="project" value="InterPro"/>
</dbReference>
<organism evidence="11">
    <name type="scientific">Grapevine-associated levi-like virus 10</name>
    <dbReference type="NCBI Taxonomy" id="2814355"/>
    <lineage>
        <taxon>Viruses</taxon>
        <taxon>Riboviria</taxon>
        <taxon>Orthornavirae</taxon>
        <taxon>Lenarviricota</taxon>
        <taxon>Leviviricetes</taxon>
        <taxon>Norzivirales</taxon>
        <taxon>Fiersviridae</taxon>
        <taxon>Mihkrovirus</taxon>
        <taxon>Mihkrovirus vitisadaptatum</taxon>
    </lineage>
</organism>
<evidence type="ECO:0000256" key="4">
    <source>
        <dbReference type="ARBA" id="ARBA00022695"/>
    </source>
</evidence>
<keyword evidence="3" id="KW-0808">Transferase</keyword>
<dbReference type="InterPro" id="IPR005093">
    <property type="entry name" value="RNArep_beta"/>
</dbReference>
<keyword evidence="2 11" id="KW-0696">RNA-directed RNA polymerase</keyword>